<dbReference type="InterPro" id="IPR002213">
    <property type="entry name" value="UDP_glucos_trans"/>
</dbReference>
<evidence type="ECO:0000256" key="4">
    <source>
        <dbReference type="ARBA" id="ARBA00047475"/>
    </source>
</evidence>
<dbReference type="Proteomes" id="UP000887574">
    <property type="component" value="Unplaced"/>
</dbReference>
<dbReference type="PROSITE" id="PS00375">
    <property type="entry name" value="UDPGT"/>
    <property type="match status" value="1"/>
</dbReference>
<name>A0A915DUQ9_9BILA</name>
<dbReference type="GO" id="GO:0015020">
    <property type="term" value="F:glucuronosyltransferase activity"/>
    <property type="evidence" value="ECO:0007669"/>
    <property type="project" value="UniProtKB-EC"/>
</dbReference>
<dbReference type="AlphaFoldDB" id="A0A915DUQ9"/>
<dbReference type="EC" id="2.4.1.17" evidence="6"/>
<dbReference type="WBParaSite" id="jg23884">
    <property type="protein sequence ID" value="jg23884"/>
    <property type="gene ID" value="jg23884"/>
</dbReference>
<evidence type="ECO:0000313" key="7">
    <source>
        <dbReference type="Proteomes" id="UP000887574"/>
    </source>
</evidence>
<dbReference type="GO" id="GO:0016020">
    <property type="term" value="C:membrane"/>
    <property type="evidence" value="ECO:0007669"/>
    <property type="project" value="UniProtKB-SubCell"/>
</dbReference>
<evidence type="ECO:0000256" key="6">
    <source>
        <dbReference type="RuleBase" id="RU362059"/>
    </source>
</evidence>
<evidence type="ECO:0000256" key="5">
    <source>
        <dbReference type="RuleBase" id="RU003718"/>
    </source>
</evidence>
<evidence type="ECO:0000313" key="8">
    <source>
        <dbReference type="WBParaSite" id="jg23884"/>
    </source>
</evidence>
<keyword evidence="2 5" id="KW-0328">Glycosyltransferase</keyword>
<comment type="subcellular location">
    <subcellularLocation>
        <location evidence="6">Membrane</location>
        <topology evidence="6">Single-pass membrane protein</topology>
    </subcellularLocation>
</comment>
<dbReference type="CDD" id="cd03784">
    <property type="entry name" value="GT1_Gtf-like"/>
    <property type="match status" value="1"/>
</dbReference>
<evidence type="ECO:0000256" key="2">
    <source>
        <dbReference type="ARBA" id="ARBA00022676"/>
    </source>
</evidence>
<reference evidence="8" key="1">
    <citation type="submission" date="2022-11" db="UniProtKB">
        <authorList>
            <consortium name="WormBaseParasite"/>
        </authorList>
    </citation>
    <scope>IDENTIFICATION</scope>
</reference>
<dbReference type="Gene3D" id="3.40.50.2000">
    <property type="entry name" value="Glycogen Phosphorylase B"/>
    <property type="match status" value="1"/>
</dbReference>
<organism evidence="7 8">
    <name type="scientific">Ditylenchus dipsaci</name>
    <dbReference type="NCBI Taxonomy" id="166011"/>
    <lineage>
        <taxon>Eukaryota</taxon>
        <taxon>Metazoa</taxon>
        <taxon>Ecdysozoa</taxon>
        <taxon>Nematoda</taxon>
        <taxon>Chromadorea</taxon>
        <taxon>Rhabditida</taxon>
        <taxon>Tylenchina</taxon>
        <taxon>Tylenchomorpha</taxon>
        <taxon>Sphaerularioidea</taxon>
        <taxon>Anguinidae</taxon>
        <taxon>Anguininae</taxon>
        <taxon>Ditylenchus</taxon>
    </lineage>
</organism>
<protein>
    <recommendedName>
        <fullName evidence="6">UDP-glucuronosyltransferase</fullName>
        <ecNumber evidence="6">2.4.1.17</ecNumber>
    </recommendedName>
</protein>
<accession>A0A915DUQ9</accession>
<proteinExistence type="inferred from homology"/>
<dbReference type="SUPFAM" id="SSF53756">
    <property type="entry name" value="UDP-Glycosyltransferase/glycogen phosphorylase"/>
    <property type="match status" value="1"/>
</dbReference>
<keyword evidence="7" id="KW-1185">Reference proteome</keyword>
<dbReference type="InterPro" id="IPR035595">
    <property type="entry name" value="UDP_glycos_trans_CS"/>
</dbReference>
<evidence type="ECO:0000256" key="3">
    <source>
        <dbReference type="ARBA" id="ARBA00022679"/>
    </source>
</evidence>
<dbReference type="InterPro" id="IPR050271">
    <property type="entry name" value="UDP-glycosyltransferase"/>
</dbReference>
<keyword evidence="3 5" id="KW-0808">Transferase</keyword>
<evidence type="ECO:0000256" key="1">
    <source>
        <dbReference type="ARBA" id="ARBA00009995"/>
    </source>
</evidence>
<dbReference type="Pfam" id="PF00201">
    <property type="entry name" value="UDPGT"/>
    <property type="match status" value="1"/>
</dbReference>
<dbReference type="PANTHER" id="PTHR48043:SF145">
    <property type="entry name" value="FI06409P-RELATED"/>
    <property type="match status" value="1"/>
</dbReference>
<comment type="catalytic activity">
    <reaction evidence="4 6">
        <text>glucuronate acceptor + UDP-alpha-D-glucuronate = acceptor beta-D-glucuronoside + UDP + H(+)</text>
        <dbReference type="Rhea" id="RHEA:21032"/>
        <dbReference type="ChEBI" id="CHEBI:15378"/>
        <dbReference type="ChEBI" id="CHEBI:58052"/>
        <dbReference type="ChEBI" id="CHEBI:58223"/>
        <dbReference type="ChEBI" id="CHEBI:132367"/>
        <dbReference type="ChEBI" id="CHEBI:132368"/>
        <dbReference type="EC" id="2.4.1.17"/>
    </reaction>
</comment>
<dbReference type="PANTHER" id="PTHR48043">
    <property type="entry name" value="EG:EG0003.4 PROTEIN-RELATED"/>
    <property type="match status" value="1"/>
</dbReference>
<comment type="similarity">
    <text evidence="1 5">Belongs to the UDP-glycosyltransferase family.</text>
</comment>
<sequence length="444" mass="49925">MQFLGSMADLLVEAGHEVHMLVLNVDPKFANHTGSSKVKKIIRIDRPESRYDVMNQLLDLRNPFIGIRNSLRGFSHFIDLQAGFCEDLVSNKDLMKQLKSENYDVGIAEIYGPCSVAIFHHIGVKTSIGALAIHLVTTVSSPFGIPVFSSYVPNMVWPNINGPNMNFWDRAWNFFIDTHDTFNLRDYGHKLMQPIFDKAFEADFPSLRKITKNVSLVFINANEFFELPHPISNKVQYISGIVKSEANPLNQEIKSILDSSASGVVLLSFAVLLDCFYPLSTYDFIWKLKPGDNESAIFSSTPNVHVVNWFDQKAVLEHPNVKAFMTHCGLNSVNEAALAAVPMIGMPLMGDQIHNAAIMVNKGIGVFVPIESTNNPQVLIEALDKVLNQPKYKENSKLLQKKLKISPFTPEEKFLKWVEFAAEFPNLNELNLPFDELGFSHIIV</sequence>